<feature type="signal peptide" evidence="10">
    <location>
        <begin position="1"/>
        <end position="27"/>
    </location>
</feature>
<evidence type="ECO:0000256" key="8">
    <source>
        <dbReference type="SAM" id="MobiDB-lite"/>
    </source>
</evidence>
<dbReference type="Gene3D" id="3.40.50.410">
    <property type="entry name" value="von Willebrand factor, type A domain"/>
    <property type="match status" value="1"/>
</dbReference>
<feature type="chain" id="PRO_5045860895" evidence="10">
    <location>
        <begin position="28"/>
        <end position="540"/>
    </location>
</feature>
<dbReference type="RefSeq" id="XP_014644522.1">
    <property type="nucleotide sequence ID" value="XM_014789036.1"/>
</dbReference>
<evidence type="ECO:0000256" key="10">
    <source>
        <dbReference type="SAM" id="SignalP"/>
    </source>
</evidence>
<dbReference type="PANTHER" id="PTHR16059">
    <property type="entry name" value="ANTHRAX TOXIN RECEPTOR"/>
    <property type="match status" value="1"/>
</dbReference>
<dbReference type="InterPro" id="IPR036465">
    <property type="entry name" value="vWFA_dom_sf"/>
</dbReference>
<feature type="region of interest" description="Disordered" evidence="8">
    <location>
        <begin position="310"/>
        <end position="399"/>
    </location>
</feature>
<evidence type="ECO:0000313" key="13">
    <source>
        <dbReference type="RefSeq" id="XP_014644522.1"/>
    </source>
</evidence>
<feature type="compositionally biased region" description="Low complexity" evidence="8">
    <location>
        <begin position="322"/>
        <end position="348"/>
    </location>
</feature>
<feature type="compositionally biased region" description="Low complexity" evidence="8">
    <location>
        <begin position="358"/>
        <end position="387"/>
    </location>
</feature>
<dbReference type="InterPro" id="IPR008400">
    <property type="entry name" value="Anthrax_toxin_rcpt_extracel"/>
</dbReference>
<feature type="transmembrane region" description="Helical" evidence="9">
    <location>
        <begin position="416"/>
        <end position="436"/>
    </location>
</feature>
<evidence type="ECO:0000259" key="11">
    <source>
        <dbReference type="PROSITE" id="PS50234"/>
    </source>
</evidence>
<keyword evidence="4" id="KW-0479">Metal-binding</keyword>
<dbReference type="Proteomes" id="UP000694910">
    <property type="component" value="Unplaced"/>
</dbReference>
<evidence type="ECO:0000256" key="6">
    <source>
        <dbReference type="ARBA" id="ARBA00022989"/>
    </source>
</evidence>
<dbReference type="GeneID" id="106802188"/>
<comment type="subcellular location">
    <subcellularLocation>
        <location evidence="1">Membrane</location>
        <topology evidence="1">Single-pass type I membrane protein</topology>
    </subcellularLocation>
</comment>
<evidence type="ECO:0000256" key="2">
    <source>
        <dbReference type="ARBA" id="ARBA00008095"/>
    </source>
</evidence>
<keyword evidence="3 9" id="KW-0812">Transmembrane</keyword>
<keyword evidence="12" id="KW-1185">Reference proteome</keyword>
<evidence type="ECO:0000256" key="4">
    <source>
        <dbReference type="ARBA" id="ARBA00022723"/>
    </source>
</evidence>
<organism evidence="12 13">
    <name type="scientific">Ceratotherium simum simum</name>
    <name type="common">Southern white rhinoceros</name>
    <dbReference type="NCBI Taxonomy" id="73337"/>
    <lineage>
        <taxon>Eukaryota</taxon>
        <taxon>Metazoa</taxon>
        <taxon>Chordata</taxon>
        <taxon>Craniata</taxon>
        <taxon>Vertebrata</taxon>
        <taxon>Euteleostomi</taxon>
        <taxon>Mammalia</taxon>
        <taxon>Eutheria</taxon>
        <taxon>Laurasiatheria</taxon>
        <taxon>Perissodactyla</taxon>
        <taxon>Rhinocerotidae</taxon>
        <taxon>Ceratotherium</taxon>
    </lineage>
</organism>
<dbReference type="PROSITE" id="PS50234">
    <property type="entry name" value="VWFA"/>
    <property type="match status" value="1"/>
</dbReference>
<dbReference type="InterPro" id="IPR002035">
    <property type="entry name" value="VWF_A"/>
</dbReference>
<evidence type="ECO:0000256" key="9">
    <source>
        <dbReference type="SAM" id="Phobius"/>
    </source>
</evidence>
<evidence type="ECO:0000256" key="5">
    <source>
        <dbReference type="ARBA" id="ARBA00022729"/>
    </source>
</evidence>
<dbReference type="PANTHER" id="PTHR16059:SF16">
    <property type="entry name" value="ANTHRAX TOXIN RECEPTOR-LIKE"/>
    <property type="match status" value="1"/>
</dbReference>
<dbReference type="SUPFAM" id="SSF53300">
    <property type="entry name" value="vWA-like"/>
    <property type="match status" value="1"/>
</dbReference>
<dbReference type="Pfam" id="PF00092">
    <property type="entry name" value="VWA"/>
    <property type="match status" value="1"/>
</dbReference>
<comment type="similarity">
    <text evidence="2">Belongs to the ATR family.</text>
</comment>
<sequence length="540" mass="59445">MGSGGPAVPDPALLLLLLLLLLLSAGSFPHSLQGSPDFQGLGLDWGRFHDRRLLSLDRGRFHQDTSHHRSKAKKLYSCEGAFDLYFILDASDSVKSSWKDVYRFVNEVVKKYPNPKLRMSFITYSTQGHTLMKLTSDRNEIRDGLSRLQNVVPTGATNMHEGFKKSPPGALDGRCSGLGALSPGGGDRKAVSLIIALAAGALLTKPLRETKNELNSIVLKDGQMYAEDGFRSFEDFVNSLVGNSCMEITAGDSYLACVGDKKPTSVTKEKLICPGHVFEKDGQKVVVDFSLNNGVSFMGEPLKITSKDCPDATAVPKTETSVPTTVTQKRTPVPTTVTRKRTPVPTTVTRKRTPRTPVPTIVTQKDTPVPTTVTPKETPVPTTVTQKRTPVPTTVTQKETPMPTTIREGLTHDKHFFFPVLIPALLMFPVLIWCIWCCRRHKLDTLCNFVQSCNQVPLMWCQPRDKGRCICFTLVKPPCTQMPCSSEICLQPSQECFPNSCCSRCQHPPPICSRPSSRMLSLIPPPAQTLCRTALSLPPP</sequence>
<evidence type="ECO:0000256" key="7">
    <source>
        <dbReference type="ARBA" id="ARBA00023136"/>
    </source>
</evidence>
<keyword evidence="5 10" id="KW-0732">Signal</keyword>
<proteinExistence type="inferred from homology"/>
<evidence type="ECO:0000313" key="12">
    <source>
        <dbReference type="Proteomes" id="UP000694910"/>
    </source>
</evidence>
<name>A0ABM1CY91_CERSS</name>
<feature type="domain" description="VWFA" evidence="11">
    <location>
        <begin position="83"/>
        <end position="200"/>
    </location>
</feature>
<gene>
    <name evidence="13" type="primary">LOC106802188</name>
</gene>
<reference evidence="13" key="1">
    <citation type="submission" date="2025-08" db="UniProtKB">
        <authorList>
            <consortium name="RefSeq"/>
        </authorList>
    </citation>
    <scope>IDENTIFICATION</scope>
</reference>
<evidence type="ECO:0000256" key="3">
    <source>
        <dbReference type="ARBA" id="ARBA00022692"/>
    </source>
</evidence>
<protein>
    <submittedName>
        <fullName evidence="13">Anthrax toxin receptor-like</fullName>
    </submittedName>
</protein>
<keyword evidence="7 9" id="KW-0472">Membrane</keyword>
<keyword evidence="6 9" id="KW-1133">Transmembrane helix</keyword>
<dbReference type="Pfam" id="PF05587">
    <property type="entry name" value="Anth_Ig"/>
    <property type="match status" value="1"/>
</dbReference>
<accession>A0ABM1CY91</accession>
<evidence type="ECO:0000256" key="1">
    <source>
        <dbReference type="ARBA" id="ARBA00004479"/>
    </source>
</evidence>